<evidence type="ECO:0000313" key="5">
    <source>
        <dbReference type="Proteomes" id="UP001293254"/>
    </source>
</evidence>
<feature type="compositionally biased region" description="Gly residues" evidence="1">
    <location>
        <begin position="9"/>
        <end position="18"/>
    </location>
</feature>
<feature type="compositionally biased region" description="Low complexity" evidence="1">
    <location>
        <begin position="411"/>
        <end position="422"/>
    </location>
</feature>
<dbReference type="InterPro" id="IPR032795">
    <property type="entry name" value="DUF3741-assoc"/>
</dbReference>
<evidence type="ECO:0000259" key="3">
    <source>
        <dbReference type="Pfam" id="PF14383"/>
    </source>
</evidence>
<reference evidence="4" key="1">
    <citation type="submission" date="2020-06" db="EMBL/GenBank/DDBJ databases">
        <authorList>
            <person name="Li T."/>
            <person name="Hu X."/>
            <person name="Zhang T."/>
            <person name="Song X."/>
            <person name="Zhang H."/>
            <person name="Dai N."/>
            <person name="Sheng W."/>
            <person name="Hou X."/>
            <person name="Wei L."/>
        </authorList>
    </citation>
    <scope>NUCLEOTIDE SEQUENCE</scope>
    <source>
        <strain evidence="4">3651</strain>
        <tissue evidence="4">Leaf</tissue>
    </source>
</reference>
<feature type="region of interest" description="Disordered" evidence="1">
    <location>
        <begin position="303"/>
        <end position="378"/>
    </location>
</feature>
<evidence type="ECO:0000256" key="1">
    <source>
        <dbReference type="SAM" id="MobiDB-lite"/>
    </source>
</evidence>
<dbReference type="Proteomes" id="UP001293254">
    <property type="component" value="Unassembled WGS sequence"/>
</dbReference>
<evidence type="ECO:0000259" key="2">
    <source>
        <dbReference type="Pfam" id="PF14309"/>
    </source>
</evidence>
<reference evidence="4" key="2">
    <citation type="journal article" date="2024" name="Plant">
        <title>Genomic evolution and insights into agronomic trait innovations of Sesamum species.</title>
        <authorList>
            <person name="Miao H."/>
            <person name="Wang L."/>
            <person name="Qu L."/>
            <person name="Liu H."/>
            <person name="Sun Y."/>
            <person name="Le M."/>
            <person name="Wang Q."/>
            <person name="Wei S."/>
            <person name="Zheng Y."/>
            <person name="Lin W."/>
            <person name="Duan Y."/>
            <person name="Cao H."/>
            <person name="Xiong S."/>
            <person name="Wang X."/>
            <person name="Wei L."/>
            <person name="Li C."/>
            <person name="Ma Q."/>
            <person name="Ju M."/>
            <person name="Zhao R."/>
            <person name="Li G."/>
            <person name="Mu C."/>
            <person name="Tian Q."/>
            <person name="Mei H."/>
            <person name="Zhang T."/>
            <person name="Gao T."/>
            <person name="Zhang H."/>
        </authorList>
    </citation>
    <scope>NUCLEOTIDE SEQUENCE</scope>
    <source>
        <strain evidence="4">3651</strain>
    </source>
</reference>
<dbReference type="PANTHER" id="PTHR37751:SF1">
    <property type="entry name" value="LOW PROTEIN: M-PHASE INDUCER PHOSPHATASE-LIKE PROTEIN"/>
    <property type="match status" value="1"/>
</dbReference>
<dbReference type="Pfam" id="PF14383">
    <property type="entry name" value="VARLMGL"/>
    <property type="match status" value="1"/>
</dbReference>
<dbReference type="PANTHER" id="PTHR37751">
    <property type="entry name" value="LOW PROTEIN: M-PHASE INDUCER PHOSPHATASE-LIKE PROTEIN"/>
    <property type="match status" value="1"/>
</dbReference>
<feature type="compositionally biased region" description="Polar residues" evidence="1">
    <location>
        <begin position="435"/>
        <end position="461"/>
    </location>
</feature>
<evidence type="ECO:0000313" key="4">
    <source>
        <dbReference type="EMBL" id="KAK4436338.1"/>
    </source>
</evidence>
<dbReference type="InterPro" id="IPR025486">
    <property type="entry name" value="DUF4378"/>
</dbReference>
<evidence type="ECO:0008006" key="6">
    <source>
        <dbReference type="Google" id="ProtNLM"/>
    </source>
</evidence>
<feature type="domain" description="DUF4378" evidence="2">
    <location>
        <begin position="503"/>
        <end position="657"/>
    </location>
</feature>
<feature type="compositionally biased region" description="Polar residues" evidence="1">
    <location>
        <begin position="310"/>
        <end position="326"/>
    </location>
</feature>
<feature type="region of interest" description="Disordered" evidence="1">
    <location>
        <begin position="395"/>
        <end position="463"/>
    </location>
</feature>
<feature type="compositionally biased region" description="Low complexity" evidence="1">
    <location>
        <begin position="162"/>
        <end position="172"/>
    </location>
</feature>
<name>A0AAE2CVU7_9LAMI</name>
<feature type="domain" description="DUF3741" evidence="3">
    <location>
        <begin position="138"/>
        <end position="164"/>
    </location>
</feature>
<proteinExistence type="predicted"/>
<dbReference type="AlphaFoldDB" id="A0AAE2CVU7"/>
<feature type="region of interest" description="Disordered" evidence="1">
    <location>
        <begin position="123"/>
        <end position="147"/>
    </location>
</feature>
<dbReference type="Pfam" id="PF14309">
    <property type="entry name" value="DUF4378"/>
    <property type="match status" value="1"/>
</dbReference>
<accession>A0AAE2CVU7</accession>
<organism evidence="4 5">
    <name type="scientific">Sesamum alatum</name>
    <dbReference type="NCBI Taxonomy" id="300844"/>
    <lineage>
        <taxon>Eukaryota</taxon>
        <taxon>Viridiplantae</taxon>
        <taxon>Streptophyta</taxon>
        <taxon>Embryophyta</taxon>
        <taxon>Tracheophyta</taxon>
        <taxon>Spermatophyta</taxon>
        <taxon>Magnoliopsida</taxon>
        <taxon>eudicotyledons</taxon>
        <taxon>Gunneridae</taxon>
        <taxon>Pentapetalae</taxon>
        <taxon>asterids</taxon>
        <taxon>lamiids</taxon>
        <taxon>Lamiales</taxon>
        <taxon>Pedaliaceae</taxon>
        <taxon>Sesamum</taxon>
    </lineage>
</organism>
<comment type="caution">
    <text evidence="4">The sequence shown here is derived from an EMBL/GenBank/DDBJ whole genome shotgun (WGS) entry which is preliminary data.</text>
</comment>
<feature type="region of interest" description="Disordered" evidence="1">
    <location>
        <begin position="161"/>
        <end position="186"/>
    </location>
</feature>
<keyword evidence="5" id="KW-1185">Reference proteome</keyword>
<dbReference type="EMBL" id="JACGWO010000002">
    <property type="protein sequence ID" value="KAK4436338.1"/>
    <property type="molecule type" value="Genomic_DNA"/>
</dbReference>
<sequence length="683" mass="76074">MGRDWLQYWGGGGGGSGSGRPAASRRRRRRRMSAEMEEGEGSSAAGCMCAVLQLFDLHQFQIPLNNHDLFLPEEATLTKGVEAPRNSLEIEGPAAMKAASMPSSAMKKEENLNFPVGIQIKTRVSTSESGSRTEDFPSDSSPGIKTPNLVARLMGLDLLPESTSPSFSSSDSRPGKKSQFNQRKDRNVLQTRFFDDDISVGARSLPETPRISSARRSDVEFHRLSLQINKENTTNDEFSLSGKMAGRKGLRFRQQIQDENRSPGQYAKQIVKQIKESVSRRVGLDITNINRDKQEIRRDENLLLFKPTKRNSQNLPPVSNSGNKSPRISEGNFSPLKPKNQEIVQENQHQKESKRGGSGNSNSSSCLKKFPSHHQACDNPMIIRKKKEEPFVRSAAANKANLTDKKSKKTPLSSESCPSLLPVKKDPSPPATKLPQKQSQVSDALSSKRSTQLSSNPSHSYKQLHLQPHKISTVPENVLPDKTNGCATTSSATAAAVAEYKCYIQRILRRTGIIDKITPLTLGKWHTPSHPLDPSIFHYLELFHPTAAAAPIAAVLSRRCNRKLIFQLVDELLAEILRPHLDFKPWVAPITDHLSLVDELCKKIESFPAANCQVLEDIDSLIYKDLCKPRLNGFLEEEGESLVCEIEGEIMESLVRETVVIFGVRTAEERRKKPTDVTWRAFT</sequence>
<feature type="region of interest" description="Disordered" evidence="1">
    <location>
        <begin position="9"/>
        <end position="40"/>
    </location>
</feature>
<protein>
    <recommendedName>
        <fullName evidence="6">DUF4378 domain-containing protein</fullName>
    </recommendedName>
</protein>
<gene>
    <name evidence="4" type="ORF">Salat_0797500</name>
</gene>